<dbReference type="Pfam" id="PF13843">
    <property type="entry name" value="DDE_Tnp_1_7"/>
    <property type="match status" value="2"/>
</dbReference>
<name>A0A0V0Z375_9BILA</name>
<gene>
    <name evidence="2" type="primary">PGBD2</name>
    <name evidence="2" type="ORF">T12_13070</name>
</gene>
<evidence type="ECO:0000259" key="1">
    <source>
        <dbReference type="Pfam" id="PF13843"/>
    </source>
</evidence>
<dbReference type="EMBL" id="JYDQ01000638">
    <property type="protein sequence ID" value="KRY06859.1"/>
    <property type="molecule type" value="Genomic_DNA"/>
</dbReference>
<dbReference type="STRING" id="990121.A0A0V0Z375"/>
<evidence type="ECO:0000313" key="2">
    <source>
        <dbReference type="EMBL" id="KRY06859.1"/>
    </source>
</evidence>
<dbReference type="InterPro" id="IPR029526">
    <property type="entry name" value="PGBD"/>
</dbReference>
<dbReference type="PANTHER" id="PTHR47272:SF1">
    <property type="entry name" value="PIGGYBAC TRANSPOSABLE ELEMENT-DERIVED PROTEIN 3-LIKE"/>
    <property type="match status" value="1"/>
</dbReference>
<comment type="caution">
    <text evidence="2">The sequence shown here is derived from an EMBL/GenBank/DDBJ whole genome shotgun (WGS) entry which is preliminary data.</text>
</comment>
<organism evidence="2 3">
    <name type="scientific">Trichinella patagoniensis</name>
    <dbReference type="NCBI Taxonomy" id="990121"/>
    <lineage>
        <taxon>Eukaryota</taxon>
        <taxon>Metazoa</taxon>
        <taxon>Ecdysozoa</taxon>
        <taxon>Nematoda</taxon>
        <taxon>Enoplea</taxon>
        <taxon>Dorylaimia</taxon>
        <taxon>Trichinellida</taxon>
        <taxon>Trichinellidae</taxon>
        <taxon>Trichinella</taxon>
    </lineage>
</organism>
<accession>A0A0V0Z375</accession>
<keyword evidence="3" id="KW-1185">Reference proteome</keyword>
<proteinExistence type="predicted"/>
<dbReference type="Proteomes" id="UP000054783">
    <property type="component" value="Unassembled WGS sequence"/>
</dbReference>
<feature type="domain" description="PiggyBac transposable element-derived protein" evidence="1">
    <location>
        <begin position="165"/>
        <end position="315"/>
    </location>
</feature>
<dbReference type="OrthoDB" id="5915190at2759"/>
<dbReference type="AlphaFoldDB" id="A0A0V0Z375"/>
<protein>
    <submittedName>
        <fullName evidence="2">PiggyBac transposable element-derived protein 2</fullName>
    </submittedName>
</protein>
<sequence length="336" mass="38925">MVFDTVFRETRSGRNVGQIIVLPDPDVSEPDTVSEDELDRTFQQSHSSSDDEVIEEDDASANARRKLYIWCRRPFNPKTEAFIESDEEISPVLRSIEYFRIYFTPQLLSHISFETNRKATQCLYSNLVTTVAEMEGLIGMLITMGVSEMPRYRNDNDKVVMDRSHPDYDRFYKIRSLIESIRKICLEEAPEELQSVGEYIIPYKGRCKMKYYNPRKPDKWSLKVIAGCGKMDSYMTFGCVMEWRQNYARNMQIYTGKPSSGTREKNQGMRVVLDMVKGLKGHNVTCDNFFTSYSLGVELRKKNLTLVGTVKKQARATMGTATPKRQRIELYKICLF</sequence>
<dbReference type="PANTHER" id="PTHR47272">
    <property type="entry name" value="DDE_TNP_1_7 DOMAIN-CONTAINING PROTEIN"/>
    <property type="match status" value="1"/>
</dbReference>
<evidence type="ECO:0000313" key="3">
    <source>
        <dbReference type="Proteomes" id="UP000054783"/>
    </source>
</evidence>
<reference evidence="2 3" key="1">
    <citation type="submission" date="2015-01" db="EMBL/GenBank/DDBJ databases">
        <title>Evolution of Trichinella species and genotypes.</title>
        <authorList>
            <person name="Korhonen P.K."/>
            <person name="Edoardo P."/>
            <person name="Giuseppe L.R."/>
            <person name="Gasser R.B."/>
        </authorList>
    </citation>
    <scope>NUCLEOTIDE SEQUENCE [LARGE SCALE GENOMIC DNA]</scope>
    <source>
        <strain evidence="2">ISS2496</strain>
    </source>
</reference>
<feature type="domain" description="PiggyBac transposable element-derived protein" evidence="1">
    <location>
        <begin position="96"/>
        <end position="152"/>
    </location>
</feature>